<dbReference type="InterPro" id="IPR036679">
    <property type="entry name" value="FlgN-like_sf"/>
</dbReference>
<keyword evidence="2" id="KW-0969">Cilium</keyword>
<keyword evidence="3" id="KW-1185">Reference proteome</keyword>
<organism evidence="2 3">
    <name type="scientific">Octadecabacter dasysiphoniae</name>
    <dbReference type="NCBI Taxonomy" id="2909341"/>
    <lineage>
        <taxon>Bacteria</taxon>
        <taxon>Pseudomonadati</taxon>
        <taxon>Pseudomonadota</taxon>
        <taxon>Alphaproteobacteria</taxon>
        <taxon>Rhodobacterales</taxon>
        <taxon>Roseobacteraceae</taxon>
        <taxon>Octadecabacter</taxon>
    </lineage>
</organism>
<protein>
    <submittedName>
        <fullName evidence="2">Flagellar protein FlgN</fullName>
    </submittedName>
</protein>
<keyword evidence="2" id="KW-0966">Cell projection</keyword>
<dbReference type="SUPFAM" id="SSF140566">
    <property type="entry name" value="FlgN-like"/>
    <property type="match status" value="1"/>
</dbReference>
<dbReference type="RefSeq" id="WP_235225922.1">
    <property type="nucleotide sequence ID" value="NZ_JAKGAQ010000002.1"/>
</dbReference>
<reference evidence="2 3" key="1">
    <citation type="submission" date="2022-01" db="EMBL/GenBank/DDBJ databases">
        <title>Octadecabacter sp. nov., isolated from a marine alga.</title>
        <authorList>
            <person name="Jin M.S."/>
            <person name="Kim H.M."/>
            <person name="Han D.M."/>
            <person name="Jung J.J."/>
            <person name="Jeon C.O."/>
        </authorList>
    </citation>
    <scope>NUCLEOTIDE SEQUENCE [LARGE SCALE GENOMIC DNA]</scope>
    <source>
        <strain evidence="2 3">G9-8</strain>
    </source>
</reference>
<dbReference type="Gene3D" id="1.20.58.300">
    <property type="entry name" value="FlgN-like"/>
    <property type="match status" value="1"/>
</dbReference>
<dbReference type="Proteomes" id="UP001200557">
    <property type="component" value="Unassembled WGS sequence"/>
</dbReference>
<sequence length="111" mass="12197">MSKTVTDRLARLLDAEREALLKGDFEAVEALMPEKEALANSFDETNAANLRLLSAALLRNSALLVAAKEGVSTVMTTLKKQRDARMTLSSYDSHGNATKISQPTRGTERRF</sequence>
<feature type="region of interest" description="Disordered" evidence="1">
    <location>
        <begin position="86"/>
        <end position="111"/>
    </location>
</feature>
<evidence type="ECO:0000313" key="2">
    <source>
        <dbReference type="EMBL" id="MCF2871618.1"/>
    </source>
</evidence>
<proteinExistence type="predicted"/>
<keyword evidence="2" id="KW-0282">Flagellum</keyword>
<name>A0ABS9CWU3_9RHOB</name>
<comment type="caution">
    <text evidence="2">The sequence shown here is derived from an EMBL/GenBank/DDBJ whole genome shotgun (WGS) entry which is preliminary data.</text>
</comment>
<feature type="compositionally biased region" description="Polar residues" evidence="1">
    <location>
        <begin position="87"/>
        <end position="105"/>
    </location>
</feature>
<evidence type="ECO:0000313" key="3">
    <source>
        <dbReference type="Proteomes" id="UP001200557"/>
    </source>
</evidence>
<evidence type="ECO:0000256" key="1">
    <source>
        <dbReference type="SAM" id="MobiDB-lite"/>
    </source>
</evidence>
<accession>A0ABS9CWU3</accession>
<gene>
    <name evidence="2" type="ORF">L0664_11130</name>
</gene>
<dbReference type="EMBL" id="JAKGAQ010000002">
    <property type="protein sequence ID" value="MCF2871618.1"/>
    <property type="molecule type" value="Genomic_DNA"/>
</dbReference>